<feature type="region of interest" description="Disordered" evidence="1">
    <location>
        <begin position="158"/>
        <end position="236"/>
    </location>
</feature>
<feature type="transmembrane region" description="Helical" evidence="2">
    <location>
        <begin position="101"/>
        <end position="123"/>
    </location>
</feature>
<organism evidence="3 4">
    <name type="scientific">Rhizoctonia solani</name>
    <dbReference type="NCBI Taxonomy" id="456999"/>
    <lineage>
        <taxon>Eukaryota</taxon>
        <taxon>Fungi</taxon>
        <taxon>Dikarya</taxon>
        <taxon>Basidiomycota</taxon>
        <taxon>Agaricomycotina</taxon>
        <taxon>Agaricomycetes</taxon>
        <taxon>Cantharellales</taxon>
        <taxon>Ceratobasidiaceae</taxon>
        <taxon>Rhizoctonia</taxon>
    </lineage>
</organism>
<keyword evidence="2" id="KW-0472">Membrane</keyword>
<reference evidence="3" key="1">
    <citation type="submission" date="2021-01" db="EMBL/GenBank/DDBJ databases">
        <authorList>
            <person name="Kaushik A."/>
        </authorList>
    </citation>
    <scope>NUCLEOTIDE SEQUENCE</scope>
    <source>
        <strain evidence="3">AG5</strain>
    </source>
</reference>
<gene>
    <name evidence="3" type="ORF">RDB_LOCUS55649</name>
</gene>
<proteinExistence type="predicted"/>
<comment type="caution">
    <text evidence="3">The sequence shown here is derived from an EMBL/GenBank/DDBJ whole genome shotgun (WGS) entry which is preliminary data.</text>
</comment>
<evidence type="ECO:0000256" key="1">
    <source>
        <dbReference type="SAM" id="MobiDB-lite"/>
    </source>
</evidence>
<dbReference type="EMBL" id="CAJNJQ010001115">
    <property type="protein sequence ID" value="CAE7120609.1"/>
    <property type="molecule type" value="Genomic_DNA"/>
</dbReference>
<evidence type="ECO:0000256" key="2">
    <source>
        <dbReference type="SAM" id="Phobius"/>
    </source>
</evidence>
<sequence>MTTVVVTPTFATGSVSYSLYQGNGVNTVSEIASTALPTQLVFDTKAGGTPVGAATTGDLVTMSVSPIMVGTLGKSAVLPTSTSSPPTASPVSQTSRRNVPIIPIILALVAVLFIAMILLFLWYRKRARRRGHTRAGSEEYGRPPAGDVLRKLGTYEKPADPFSDAHASPDSDPFADPPAPVVRPYTHTPSASTGSTKREMEQARKNDMVALHNLARALDQKERQAQAEGRDRRSLPPVELFKAALIR</sequence>
<accession>A0A8H3HXB4</accession>
<evidence type="ECO:0000313" key="4">
    <source>
        <dbReference type="Proteomes" id="UP000663827"/>
    </source>
</evidence>
<keyword evidence="2" id="KW-1133">Transmembrane helix</keyword>
<feature type="compositionally biased region" description="Basic and acidic residues" evidence="1">
    <location>
        <begin position="196"/>
        <end position="207"/>
    </location>
</feature>
<dbReference type="Proteomes" id="UP000663827">
    <property type="component" value="Unassembled WGS sequence"/>
</dbReference>
<feature type="compositionally biased region" description="Low complexity" evidence="1">
    <location>
        <begin position="160"/>
        <end position="174"/>
    </location>
</feature>
<name>A0A8H3HXB4_9AGAM</name>
<feature type="compositionally biased region" description="Basic and acidic residues" evidence="1">
    <location>
        <begin position="218"/>
        <end position="234"/>
    </location>
</feature>
<protein>
    <submittedName>
        <fullName evidence="3">Uncharacterized protein</fullName>
    </submittedName>
</protein>
<dbReference type="AlphaFoldDB" id="A0A8H3HXB4"/>
<keyword evidence="2" id="KW-0812">Transmembrane</keyword>
<evidence type="ECO:0000313" key="3">
    <source>
        <dbReference type="EMBL" id="CAE7120609.1"/>
    </source>
</evidence>